<evidence type="ECO:0000313" key="2">
    <source>
        <dbReference type="Proteomes" id="UP000199013"/>
    </source>
</evidence>
<reference evidence="2" key="1">
    <citation type="submission" date="2016-02" db="EMBL/GenBank/DDBJ databases">
        <authorList>
            <person name="Wibberg D."/>
        </authorList>
    </citation>
    <scope>NUCLEOTIDE SEQUENCE [LARGE SCALE GENOMIC DNA]</scope>
</reference>
<sequence>MQVLFWLYRQAVGENVARGTGPGDGLTTQPSGTGTEQEDLVAVLRAGDEAVFTALVERYSPTMLRTA</sequence>
<dbReference type="EMBL" id="FLUV01001085">
    <property type="protein sequence ID" value="SBW22402.1"/>
    <property type="molecule type" value="Genomic_DNA"/>
</dbReference>
<evidence type="ECO:0000313" key="1">
    <source>
        <dbReference type="EMBL" id="SBW22402.1"/>
    </source>
</evidence>
<dbReference type="AlphaFoldDB" id="A0A1C3NXT6"/>
<protein>
    <submittedName>
        <fullName evidence="1">Uncharacterized protein</fullName>
    </submittedName>
</protein>
<gene>
    <name evidence="1" type="ORF">FDG2_2579</name>
</gene>
<proteinExistence type="predicted"/>
<keyword evidence="2" id="KW-1185">Reference proteome</keyword>
<organism evidence="1 2">
    <name type="scientific">Candidatus Protofrankia californiensis</name>
    <dbReference type="NCBI Taxonomy" id="1839754"/>
    <lineage>
        <taxon>Bacteria</taxon>
        <taxon>Bacillati</taxon>
        <taxon>Actinomycetota</taxon>
        <taxon>Actinomycetes</taxon>
        <taxon>Frankiales</taxon>
        <taxon>Frankiaceae</taxon>
        <taxon>Protofrankia</taxon>
    </lineage>
</organism>
<name>A0A1C3NXT6_9ACTN</name>
<dbReference type="Proteomes" id="UP000199013">
    <property type="component" value="Unassembled WGS sequence"/>
</dbReference>
<accession>A0A1C3NXT6</accession>